<dbReference type="PANTHER" id="PTHR10161">
    <property type="entry name" value="TARTRATE-RESISTANT ACID PHOSPHATASE TYPE 5"/>
    <property type="match status" value="1"/>
</dbReference>
<comment type="caution">
    <text evidence="6">The sequence shown here is derived from an EMBL/GenBank/DDBJ whole genome shotgun (WGS) entry which is preliminary data.</text>
</comment>
<dbReference type="EMBL" id="CAXAMM010021913">
    <property type="protein sequence ID" value="CAK9050822.1"/>
    <property type="molecule type" value="Genomic_DNA"/>
</dbReference>
<name>A0ABP0MJE8_9DINO</name>
<evidence type="ECO:0000313" key="6">
    <source>
        <dbReference type="EMBL" id="CAK9050822.1"/>
    </source>
</evidence>
<evidence type="ECO:0000256" key="4">
    <source>
        <dbReference type="SAM" id="SignalP"/>
    </source>
</evidence>
<organism evidence="6 7">
    <name type="scientific">Durusdinium trenchii</name>
    <dbReference type="NCBI Taxonomy" id="1381693"/>
    <lineage>
        <taxon>Eukaryota</taxon>
        <taxon>Sar</taxon>
        <taxon>Alveolata</taxon>
        <taxon>Dinophyceae</taxon>
        <taxon>Suessiales</taxon>
        <taxon>Symbiodiniaceae</taxon>
        <taxon>Durusdinium</taxon>
    </lineage>
</organism>
<proteinExistence type="predicted"/>
<protein>
    <recommendedName>
        <fullName evidence="5">Calcineurin-like phosphoesterase domain-containing protein</fullName>
    </recommendedName>
</protein>
<dbReference type="Pfam" id="PF00149">
    <property type="entry name" value="Metallophos"/>
    <property type="match status" value="1"/>
</dbReference>
<keyword evidence="2" id="KW-0378">Hydrolase</keyword>
<evidence type="ECO:0000256" key="3">
    <source>
        <dbReference type="SAM" id="MobiDB-lite"/>
    </source>
</evidence>
<dbReference type="SUPFAM" id="SSF56300">
    <property type="entry name" value="Metallo-dependent phosphatases"/>
    <property type="match status" value="1"/>
</dbReference>
<evidence type="ECO:0000259" key="5">
    <source>
        <dbReference type="Pfam" id="PF00149"/>
    </source>
</evidence>
<dbReference type="InterPro" id="IPR051558">
    <property type="entry name" value="Metallophosphoesterase_PAP"/>
</dbReference>
<evidence type="ECO:0000313" key="7">
    <source>
        <dbReference type="Proteomes" id="UP001642464"/>
    </source>
</evidence>
<gene>
    <name evidence="6" type="ORF">SCF082_LOCUS27975</name>
</gene>
<feature type="domain" description="Calcineurin-like phosphoesterase" evidence="5">
    <location>
        <begin position="77"/>
        <end position="350"/>
    </location>
</feature>
<feature type="signal peptide" evidence="4">
    <location>
        <begin position="1"/>
        <end position="22"/>
    </location>
</feature>
<feature type="chain" id="PRO_5046179365" description="Calcineurin-like phosphoesterase domain-containing protein" evidence="4">
    <location>
        <begin position="23"/>
        <end position="483"/>
    </location>
</feature>
<dbReference type="InterPro" id="IPR029052">
    <property type="entry name" value="Metallo-depent_PP-like"/>
</dbReference>
<dbReference type="InterPro" id="IPR004843">
    <property type="entry name" value="Calcineurin-like_PHP"/>
</dbReference>
<keyword evidence="1 4" id="KW-0732">Signal</keyword>
<dbReference type="Proteomes" id="UP001642464">
    <property type="component" value="Unassembled WGS sequence"/>
</dbReference>
<sequence>MAIMQGRRVALVAIVQWVYVSGKGNPDFDWHGDCTDRFRYPKKFPVGGDPQYYNGITINMTCFKNDTFDRYSTGNPVFFIGDWGGLNWGIGPVPADHTKTHDPFKRRGYNWAVDHNAQWRVSGAFNARGKWRNPDYVINVGDNFYWGGVDCHCGNMYARCDTKQWKWIYEEMWKGPGIDGKQWLGVLGNHDWGGWQFNKGWDQVIAYSWGGLAESTGRWLQPSIYWAAPVHYPGFNVDWLFVDSNIFDVRESPWWDPEHNICGAQHSGTYAGAGCGHSGPYSVFDCSKWFGHLWDAQSGWLDAKLKESVTHQVDWQFVVTHFPPWWGEAHWKYLAWQYGIDLFVTGHVHRQDVLEQWDWRNQFKPSVCIITGGGGGITSEFWPDNNGNDDQYGFVDATLWKDKVRLEMISHGGQTRKTHSFTKRQAQYKPDKLEGPYLIKAEQEAWAKLNPPKPANKTEEKKEPEKKTADDKEEDHKKKDVSV</sequence>
<dbReference type="Gene3D" id="3.60.21.10">
    <property type="match status" value="1"/>
</dbReference>
<reference evidence="6 7" key="1">
    <citation type="submission" date="2024-02" db="EMBL/GenBank/DDBJ databases">
        <authorList>
            <person name="Chen Y."/>
            <person name="Shah S."/>
            <person name="Dougan E. K."/>
            <person name="Thang M."/>
            <person name="Chan C."/>
        </authorList>
    </citation>
    <scope>NUCLEOTIDE SEQUENCE [LARGE SCALE GENOMIC DNA]</scope>
</reference>
<feature type="compositionally biased region" description="Basic and acidic residues" evidence="3">
    <location>
        <begin position="456"/>
        <end position="483"/>
    </location>
</feature>
<feature type="region of interest" description="Disordered" evidence="3">
    <location>
        <begin position="443"/>
        <end position="483"/>
    </location>
</feature>
<evidence type="ECO:0000256" key="1">
    <source>
        <dbReference type="ARBA" id="ARBA00022729"/>
    </source>
</evidence>
<accession>A0ABP0MJE8</accession>
<dbReference type="PANTHER" id="PTHR10161:SF14">
    <property type="entry name" value="TARTRATE-RESISTANT ACID PHOSPHATASE TYPE 5"/>
    <property type="match status" value="1"/>
</dbReference>
<keyword evidence="7" id="KW-1185">Reference proteome</keyword>
<evidence type="ECO:0000256" key="2">
    <source>
        <dbReference type="ARBA" id="ARBA00022801"/>
    </source>
</evidence>